<dbReference type="Proteomes" id="UP000077266">
    <property type="component" value="Unassembled WGS sequence"/>
</dbReference>
<keyword evidence="2" id="KW-1185">Reference proteome</keyword>
<gene>
    <name evidence="1" type="ORF">EXIGLDRAFT_504068</name>
</gene>
<dbReference type="AlphaFoldDB" id="A0A166N5V7"/>
<protein>
    <submittedName>
        <fullName evidence="1">Uncharacterized protein</fullName>
    </submittedName>
</protein>
<accession>A0A166N5V7</accession>
<reference evidence="1 2" key="1">
    <citation type="journal article" date="2016" name="Mol. Biol. Evol.">
        <title>Comparative Genomics of Early-Diverging Mushroom-Forming Fungi Provides Insights into the Origins of Lignocellulose Decay Capabilities.</title>
        <authorList>
            <person name="Nagy L.G."/>
            <person name="Riley R."/>
            <person name="Tritt A."/>
            <person name="Adam C."/>
            <person name="Daum C."/>
            <person name="Floudas D."/>
            <person name="Sun H."/>
            <person name="Yadav J.S."/>
            <person name="Pangilinan J."/>
            <person name="Larsson K.H."/>
            <person name="Matsuura K."/>
            <person name="Barry K."/>
            <person name="Labutti K."/>
            <person name="Kuo R."/>
            <person name="Ohm R.A."/>
            <person name="Bhattacharya S.S."/>
            <person name="Shirouzu T."/>
            <person name="Yoshinaga Y."/>
            <person name="Martin F.M."/>
            <person name="Grigoriev I.V."/>
            <person name="Hibbett D.S."/>
        </authorList>
    </citation>
    <scope>NUCLEOTIDE SEQUENCE [LARGE SCALE GENOMIC DNA]</scope>
    <source>
        <strain evidence="1 2">HHB12029</strain>
    </source>
</reference>
<evidence type="ECO:0000313" key="2">
    <source>
        <dbReference type="Proteomes" id="UP000077266"/>
    </source>
</evidence>
<dbReference type="EMBL" id="KV426764">
    <property type="protein sequence ID" value="KZV78787.1"/>
    <property type="molecule type" value="Genomic_DNA"/>
</dbReference>
<organism evidence="1 2">
    <name type="scientific">Exidia glandulosa HHB12029</name>
    <dbReference type="NCBI Taxonomy" id="1314781"/>
    <lineage>
        <taxon>Eukaryota</taxon>
        <taxon>Fungi</taxon>
        <taxon>Dikarya</taxon>
        <taxon>Basidiomycota</taxon>
        <taxon>Agaricomycotina</taxon>
        <taxon>Agaricomycetes</taxon>
        <taxon>Auriculariales</taxon>
        <taxon>Exidiaceae</taxon>
        <taxon>Exidia</taxon>
    </lineage>
</organism>
<sequence>MVYLFYSACARAILHRLRPEPDISLATLCSATRDIRKSAWAASSTLLHRSLVAGIFSLRMALPASVAPPATDEPASVIHRKAIHMSCGMDWQEYVNRCAAVLRSLLLPPLKHRLTFRTAAQNTARITARILSPVLQDPIGAGLNTTADFVPRALYGQND</sequence>
<proteinExistence type="predicted"/>
<evidence type="ECO:0000313" key="1">
    <source>
        <dbReference type="EMBL" id="KZV78787.1"/>
    </source>
</evidence>
<dbReference type="InParanoid" id="A0A166N5V7"/>
<name>A0A166N5V7_EXIGL</name>